<name>A0A165XIY3_MIMIV</name>
<protein>
    <submittedName>
        <fullName evidence="2">Uncharacterized protein</fullName>
    </submittedName>
</protein>
<evidence type="ECO:0000313" key="3">
    <source>
        <dbReference type="Proteomes" id="UP000241559"/>
    </source>
</evidence>
<evidence type="ECO:0000313" key="2">
    <source>
        <dbReference type="EMBL" id="AMZ03094.1"/>
    </source>
</evidence>
<feature type="compositionally biased region" description="Polar residues" evidence="1">
    <location>
        <begin position="371"/>
        <end position="398"/>
    </location>
</feature>
<proteinExistence type="predicted"/>
<organism evidence="2 3">
    <name type="scientific">Mimivirus Bombay</name>
    <dbReference type="NCBI Taxonomy" id="1835008"/>
    <lineage>
        <taxon>Viruses</taxon>
        <taxon>Varidnaviria</taxon>
        <taxon>Bamfordvirae</taxon>
        <taxon>Nucleocytoviricota</taxon>
        <taxon>Megaviricetes</taxon>
        <taxon>Imitervirales</taxon>
        <taxon>Mimiviridae</taxon>
        <taxon>Megamimivirinae</taxon>
        <taxon>Mimivirus</taxon>
        <taxon>Mimivirus bradfordmassiliense</taxon>
    </lineage>
</organism>
<feature type="compositionally biased region" description="Low complexity" evidence="1">
    <location>
        <begin position="338"/>
        <end position="353"/>
    </location>
</feature>
<dbReference type="Pfam" id="PF19073">
    <property type="entry name" value="DUF5769"/>
    <property type="match status" value="1"/>
</dbReference>
<sequence>MESGEHDSETMYEPYIPPIINKVNTILRSHCRQCVLDLIFKKIKEENVHCYGDYVRYMLIGYDSNRIRVRFKSEFQATFFRKQLEIYLSVKNYGDYEDSNCSTMRVRPKYSNKYFRNFILSNEYIMKLFEQIHQSRTSYLLNKLRKQFKKTRFYLEFYYETSLNYTNYEYIPVNCDFDVDTLMVDKQIYEKPNPEDFIVINPKCKVENVINNINNMQFIILTKNGSPLIQHYSEDIVTGNYDDDYYKFYLDELMGRSHCIDRYSASGKRILSRKEIMEDEGWVCINLPCPNQNCVLFENTIGICCDNDETVSSNSLNMVNFGPDDKNSATNPTHLSKESQNNSESNSESITESPLNSFIQRSGNREDSEISQDNDTVQIDKSTSSDSVHNYFDNSVDNSVHDSVHDSVDTIGQTRRDNASTNRPLYSEYDNFLRTTMDTIKTVYQKKIFDGDSDKIKHSRFSVNQIYDRVEYTDNHDCHDHHDSEISTNNIFG</sequence>
<dbReference type="InterPro" id="IPR043908">
    <property type="entry name" value="DUF5769"/>
</dbReference>
<dbReference type="EMBL" id="KU761889">
    <property type="protein sequence ID" value="AMZ03094.1"/>
    <property type="molecule type" value="Genomic_DNA"/>
</dbReference>
<evidence type="ECO:0000256" key="1">
    <source>
        <dbReference type="SAM" id="MobiDB-lite"/>
    </source>
</evidence>
<reference evidence="2" key="1">
    <citation type="journal article" date="2016" name="Genom Data">
        <title>Isolation and complete genome sequencing of Mimivirus bombay, a Giant Virus in sewage of Mumbai, India.</title>
        <authorList>
            <person name="Chatterjee A."/>
            <person name="Ali F."/>
            <person name="Bange D."/>
            <person name="Kondabagil K."/>
        </authorList>
    </citation>
    <scope>NUCLEOTIDE SEQUENCE [LARGE SCALE GENOMIC DNA]</scope>
    <source>
        <strain evidence="2">1</strain>
    </source>
</reference>
<accession>A0A165XIY3</accession>
<dbReference type="Proteomes" id="UP000241559">
    <property type="component" value="Segment"/>
</dbReference>
<feature type="region of interest" description="Disordered" evidence="1">
    <location>
        <begin position="316"/>
        <end position="403"/>
    </location>
</feature>